<dbReference type="AlphaFoldDB" id="A0ABD0LCT9"/>
<gene>
    <name evidence="2" type="ORF">BaRGS_00011504</name>
</gene>
<feature type="compositionally biased region" description="Acidic residues" evidence="1">
    <location>
        <begin position="102"/>
        <end position="111"/>
    </location>
</feature>
<proteinExistence type="predicted"/>
<feature type="region of interest" description="Disordered" evidence="1">
    <location>
        <begin position="78"/>
        <end position="111"/>
    </location>
</feature>
<keyword evidence="3" id="KW-1185">Reference proteome</keyword>
<sequence length="147" mass="16835">MSQQKRPSTSNAQLSTRFFFLPISVSNQSLISSMFLPYRRKRQARGELELMNQFNMSAELDPDHKEEDRIMHDNVAYQSSAAFDADDGARQRNSTVSNYDENKDEDDSDDEDAVMVDNLVYQSYNAASIDLNRNKHNPQCAQEATDK</sequence>
<name>A0ABD0LCT9_9CAEN</name>
<reference evidence="2 3" key="1">
    <citation type="journal article" date="2023" name="Sci. Data">
        <title>Genome assembly of the Korean intertidal mud-creeper Batillaria attramentaria.</title>
        <authorList>
            <person name="Patra A.K."/>
            <person name="Ho P.T."/>
            <person name="Jun S."/>
            <person name="Lee S.J."/>
            <person name="Kim Y."/>
            <person name="Won Y.J."/>
        </authorList>
    </citation>
    <scope>NUCLEOTIDE SEQUENCE [LARGE SCALE GENOMIC DNA]</scope>
    <source>
        <strain evidence="2">Wonlab-2016</strain>
    </source>
</reference>
<comment type="caution">
    <text evidence="2">The sequence shown here is derived from an EMBL/GenBank/DDBJ whole genome shotgun (WGS) entry which is preliminary data.</text>
</comment>
<organism evidence="2 3">
    <name type="scientific">Batillaria attramentaria</name>
    <dbReference type="NCBI Taxonomy" id="370345"/>
    <lineage>
        <taxon>Eukaryota</taxon>
        <taxon>Metazoa</taxon>
        <taxon>Spiralia</taxon>
        <taxon>Lophotrochozoa</taxon>
        <taxon>Mollusca</taxon>
        <taxon>Gastropoda</taxon>
        <taxon>Caenogastropoda</taxon>
        <taxon>Sorbeoconcha</taxon>
        <taxon>Cerithioidea</taxon>
        <taxon>Batillariidae</taxon>
        <taxon>Batillaria</taxon>
    </lineage>
</organism>
<dbReference type="Proteomes" id="UP001519460">
    <property type="component" value="Unassembled WGS sequence"/>
</dbReference>
<dbReference type="EMBL" id="JACVVK020000060">
    <property type="protein sequence ID" value="KAK7497210.1"/>
    <property type="molecule type" value="Genomic_DNA"/>
</dbReference>
<evidence type="ECO:0000313" key="2">
    <source>
        <dbReference type="EMBL" id="KAK7497210.1"/>
    </source>
</evidence>
<evidence type="ECO:0000256" key="1">
    <source>
        <dbReference type="SAM" id="MobiDB-lite"/>
    </source>
</evidence>
<protein>
    <submittedName>
        <fullName evidence="2">Uncharacterized protein</fullName>
    </submittedName>
</protein>
<evidence type="ECO:0000313" key="3">
    <source>
        <dbReference type="Proteomes" id="UP001519460"/>
    </source>
</evidence>
<accession>A0ABD0LCT9</accession>